<evidence type="ECO:0000256" key="1">
    <source>
        <dbReference type="SAM" id="MobiDB-lite"/>
    </source>
</evidence>
<comment type="caution">
    <text evidence="2">The sequence shown here is derived from an EMBL/GenBank/DDBJ whole genome shotgun (WGS) entry which is preliminary data.</text>
</comment>
<organism evidence="2 3">
    <name type="scientific">Colletotrichum limetticola</name>
    <dbReference type="NCBI Taxonomy" id="1209924"/>
    <lineage>
        <taxon>Eukaryota</taxon>
        <taxon>Fungi</taxon>
        <taxon>Dikarya</taxon>
        <taxon>Ascomycota</taxon>
        <taxon>Pezizomycotina</taxon>
        <taxon>Sordariomycetes</taxon>
        <taxon>Hypocreomycetidae</taxon>
        <taxon>Glomerellales</taxon>
        <taxon>Glomerellaceae</taxon>
        <taxon>Colletotrichum</taxon>
        <taxon>Colletotrichum acutatum species complex</taxon>
    </lineage>
</organism>
<feature type="region of interest" description="Disordered" evidence="1">
    <location>
        <begin position="40"/>
        <end position="66"/>
    </location>
</feature>
<dbReference type="EMBL" id="JARUPT010001069">
    <property type="protein sequence ID" value="KAK0367822.1"/>
    <property type="molecule type" value="Genomic_DNA"/>
</dbReference>
<evidence type="ECO:0008006" key="4">
    <source>
        <dbReference type="Google" id="ProtNLM"/>
    </source>
</evidence>
<protein>
    <recommendedName>
        <fullName evidence="4">Pre-mRNA-splicing factor SLU7</fullName>
    </recommendedName>
</protein>
<proteinExistence type="predicted"/>
<sequence length="137" mass="15630">MDPYFQCVSLPGYFSNRCGNCMYSESAEKCEYEKNKERWDVGQSGADPGQGYRHRRTMSGGQVASPIPSNIARVQTSIWLVSDHIEAAKVDARGKYASWYDSGVSYPVENNKFVTREDYRRLEIKQAEQEANQDRGE</sequence>
<gene>
    <name evidence="2" type="ORF">CLIM01_14821</name>
</gene>
<dbReference type="Pfam" id="PF12511">
    <property type="entry name" value="DUF3716"/>
    <property type="match status" value="1"/>
</dbReference>
<keyword evidence="3" id="KW-1185">Reference proteome</keyword>
<reference evidence="2" key="1">
    <citation type="submission" date="2023-04" db="EMBL/GenBank/DDBJ databases">
        <title>Colletotrichum limetticola genome sequence.</title>
        <authorList>
            <person name="Baroncelli R."/>
        </authorList>
    </citation>
    <scope>NUCLEOTIDE SEQUENCE</scope>
    <source>
        <strain evidence="2">KLA-Anderson</strain>
    </source>
</reference>
<dbReference type="InterPro" id="IPR022190">
    <property type="entry name" value="DUF3716"/>
</dbReference>
<name>A0ABQ9P6T2_9PEZI</name>
<dbReference type="Proteomes" id="UP001169217">
    <property type="component" value="Unassembled WGS sequence"/>
</dbReference>
<evidence type="ECO:0000313" key="2">
    <source>
        <dbReference type="EMBL" id="KAK0367822.1"/>
    </source>
</evidence>
<accession>A0ABQ9P6T2</accession>
<evidence type="ECO:0000313" key="3">
    <source>
        <dbReference type="Proteomes" id="UP001169217"/>
    </source>
</evidence>